<dbReference type="EMBL" id="JAEAOA010002101">
    <property type="protein sequence ID" value="KAK3588830.1"/>
    <property type="molecule type" value="Genomic_DNA"/>
</dbReference>
<dbReference type="SUPFAM" id="SSF49777">
    <property type="entry name" value="PEBP-like"/>
    <property type="match status" value="2"/>
</dbReference>
<reference evidence="3" key="2">
    <citation type="journal article" date="2021" name="Genome Biol. Evol.">
        <title>Developing a high-quality reference genome for a parasitic bivalve with doubly uniparental inheritance (Bivalvia: Unionida).</title>
        <authorList>
            <person name="Smith C.H."/>
        </authorList>
    </citation>
    <scope>NUCLEOTIDE SEQUENCE</scope>
    <source>
        <strain evidence="3">CHS0354</strain>
        <tissue evidence="3">Mantle</tissue>
    </source>
</reference>
<evidence type="ECO:0000256" key="1">
    <source>
        <dbReference type="SAM" id="Phobius"/>
    </source>
</evidence>
<dbReference type="CDD" id="cd00866">
    <property type="entry name" value="PEBP_euk"/>
    <property type="match status" value="1"/>
</dbReference>
<evidence type="ECO:0000313" key="4">
    <source>
        <dbReference type="Proteomes" id="UP001195483"/>
    </source>
</evidence>
<evidence type="ECO:0000256" key="2">
    <source>
        <dbReference type="SAM" id="SignalP"/>
    </source>
</evidence>
<reference evidence="3" key="1">
    <citation type="journal article" date="2021" name="Genome Biol. Evol.">
        <title>A High-Quality Reference Genome for a Parasitic Bivalve with Doubly Uniparental Inheritance (Bivalvia: Unionida).</title>
        <authorList>
            <person name="Smith C.H."/>
        </authorList>
    </citation>
    <scope>NUCLEOTIDE SEQUENCE</scope>
    <source>
        <strain evidence="3">CHS0354</strain>
    </source>
</reference>
<keyword evidence="1" id="KW-0812">Transmembrane</keyword>
<organism evidence="3 4">
    <name type="scientific">Potamilus streckersoni</name>
    <dbReference type="NCBI Taxonomy" id="2493646"/>
    <lineage>
        <taxon>Eukaryota</taxon>
        <taxon>Metazoa</taxon>
        <taxon>Spiralia</taxon>
        <taxon>Lophotrochozoa</taxon>
        <taxon>Mollusca</taxon>
        <taxon>Bivalvia</taxon>
        <taxon>Autobranchia</taxon>
        <taxon>Heteroconchia</taxon>
        <taxon>Palaeoheterodonta</taxon>
        <taxon>Unionida</taxon>
        <taxon>Unionoidea</taxon>
        <taxon>Unionidae</taxon>
        <taxon>Ambleminae</taxon>
        <taxon>Lampsilini</taxon>
        <taxon>Potamilus</taxon>
    </lineage>
</organism>
<comment type="caution">
    <text evidence="3">The sequence shown here is derived from an EMBL/GenBank/DDBJ whole genome shotgun (WGS) entry which is preliminary data.</text>
</comment>
<name>A0AAE0SB87_9BIVA</name>
<evidence type="ECO:0000313" key="3">
    <source>
        <dbReference type="EMBL" id="KAK3588830.1"/>
    </source>
</evidence>
<dbReference type="PANTHER" id="PTHR11362:SF82">
    <property type="entry name" value="PHOSPHATIDYLETHANOLAMINE-BINDING PROTEIN 4"/>
    <property type="match status" value="1"/>
</dbReference>
<feature type="signal peptide" evidence="2">
    <location>
        <begin position="1"/>
        <end position="18"/>
    </location>
</feature>
<dbReference type="AlphaFoldDB" id="A0AAE0SB87"/>
<proteinExistence type="predicted"/>
<keyword evidence="1" id="KW-1133">Transmembrane helix</keyword>
<dbReference type="Proteomes" id="UP001195483">
    <property type="component" value="Unassembled WGS sequence"/>
</dbReference>
<feature type="transmembrane region" description="Helical" evidence="1">
    <location>
        <begin position="515"/>
        <end position="534"/>
    </location>
</feature>
<dbReference type="Gene3D" id="3.90.280.10">
    <property type="entry name" value="PEBP-like"/>
    <property type="match status" value="2"/>
</dbReference>
<feature type="chain" id="PRO_5042205153" evidence="2">
    <location>
        <begin position="19"/>
        <end position="536"/>
    </location>
</feature>
<dbReference type="InterPro" id="IPR035810">
    <property type="entry name" value="PEBP_euk"/>
</dbReference>
<dbReference type="Pfam" id="PF01161">
    <property type="entry name" value="PBP"/>
    <property type="match status" value="1"/>
</dbReference>
<keyword evidence="2" id="KW-0732">Signal</keyword>
<keyword evidence="4" id="KW-1185">Reference proteome</keyword>
<reference evidence="3" key="3">
    <citation type="submission" date="2023-05" db="EMBL/GenBank/DDBJ databases">
        <authorList>
            <person name="Smith C.H."/>
        </authorList>
    </citation>
    <scope>NUCLEOTIDE SEQUENCE</scope>
    <source>
        <strain evidence="3">CHS0354</strain>
        <tissue evidence="3">Mantle</tissue>
    </source>
</reference>
<keyword evidence="1" id="KW-0472">Membrane</keyword>
<sequence>MKLLWVLLCILYTVPCHGDSTGECSEVNRISNLSACLRAMMTKAQNIDEFWFGTQYSQRCPPGSPASMELECFKPNSRVNDSLASRMFQSTFNPALVDRYLDVVFQVQAGQYSACGNTYVKDRIESLRVDPLTNQSLTPWDVKMMPTIKWNSNPGEYYMMFVYDVGYYIIHGIYINIQNNDFKNAEVIKPYRGALITTTLKNPYAFLIFKQNGTLRLTDEWRNKFNSTIAETVRLPEMVSSLSLIGPVALNWFVATGDPYAIQQMLTMRIMNLCPRLVTIAARNRNESFIPINTKLVVSVDVTFHPPPLTFKSCCTEYTYPHREVKLNPIGNGLIKAGQVRTGLTPFVTLTKVGLLGDANLENFSDKLYTLLCIDPDVPISSVGTKDNPLIHMMIININGSVSKGNTLVTYRGPMPPNDVPHTYYFLLYEQLMEMNTTTPSRYSPSTCSPAGRCLFNIRGFAADNNLTLVGTSWMLSEKDEYVRYAYIQSGRNETEMCGGVKGYAYPCPVAEAHLFGPCGFYLYISCLIMYLLMSL</sequence>
<dbReference type="PANTHER" id="PTHR11362">
    <property type="entry name" value="PHOSPHATIDYLETHANOLAMINE-BINDING PROTEIN"/>
    <property type="match status" value="1"/>
</dbReference>
<dbReference type="InterPro" id="IPR008914">
    <property type="entry name" value="PEBP"/>
</dbReference>
<protein>
    <submittedName>
        <fullName evidence="3">Uncharacterized protein</fullName>
    </submittedName>
</protein>
<accession>A0AAE0SB87</accession>
<dbReference type="InterPro" id="IPR036610">
    <property type="entry name" value="PEBP-like_sf"/>
</dbReference>
<gene>
    <name evidence="3" type="ORF">CHS0354_035972</name>
</gene>